<name>A0A7X2NKW6_9CLOT</name>
<dbReference type="Proteomes" id="UP000429958">
    <property type="component" value="Unassembled WGS sequence"/>
</dbReference>
<dbReference type="AlphaFoldDB" id="A0A7X2NKW6"/>
<feature type="chain" id="PRO_5030742591" evidence="3">
    <location>
        <begin position="27"/>
        <end position="452"/>
    </location>
</feature>
<evidence type="ECO:0000256" key="2">
    <source>
        <dbReference type="PROSITE-ProRule" id="PRU00591"/>
    </source>
</evidence>
<evidence type="ECO:0000256" key="1">
    <source>
        <dbReference type="ARBA" id="ARBA00022737"/>
    </source>
</evidence>
<sequence length="452" mass="50981">MKKHVAAVWALAAALSLGTATLSAMAAEGWAQSGSSWAYYDSNGNRVYNAWKKGNDNQWRYLDGDGVMAVNAWVDSDYYVDSNGIMLTEKWLKLPGNAADEYEWYYFGSSGKVITDAWKKIDNKWYHFDDDGRMETGWILDNMYYTGSDGVMRTGWQKLELPDEDERGSSYVTPGIDSYTDNDGKYWFYFASNGKKYSPENSDTEYSARKIDGVYYCFDENGAMQTGWKNVHSNSSDSIQDFMYFGADGKAKIGWYSIEPPEELNGYEEAVEWFYFTNSGKPRASDSEQLRASDIVKLNGKSYLFNHLGNPVYGLKKVYTGSGEKDWTTYYFGSREKSCVQKGKMKITEDDGNKSDFYFQDNGRGYNGVKDSYLYYKGKLQKATDGQKYVCYRVDGSNYVVNSSGKVMKGKTVKNSDGVALTTNSSGILTKADGSSDIGSYITEPVEPYFTE</sequence>
<accession>A0A7X2NKW6</accession>
<dbReference type="Pfam" id="PF19127">
    <property type="entry name" value="Choline_bind_3"/>
    <property type="match status" value="2"/>
</dbReference>
<feature type="signal peptide" evidence="3">
    <location>
        <begin position="1"/>
        <end position="26"/>
    </location>
</feature>
<keyword evidence="5" id="KW-1185">Reference proteome</keyword>
<keyword evidence="1" id="KW-0677">Repeat</keyword>
<dbReference type="Gene3D" id="2.10.270.10">
    <property type="entry name" value="Cholin Binding"/>
    <property type="match status" value="4"/>
</dbReference>
<dbReference type="InterPro" id="IPR018337">
    <property type="entry name" value="Cell_wall/Cho-bd_repeat"/>
</dbReference>
<dbReference type="RefSeq" id="WP_154472196.1">
    <property type="nucleotide sequence ID" value="NZ_DBEWUL010000197.1"/>
</dbReference>
<dbReference type="Pfam" id="PF01473">
    <property type="entry name" value="Choline_bind_1"/>
    <property type="match status" value="1"/>
</dbReference>
<reference evidence="4 5" key="1">
    <citation type="submission" date="2019-08" db="EMBL/GenBank/DDBJ databases">
        <title>In-depth cultivation of the pig gut microbiome towards novel bacterial diversity and tailored functional studies.</title>
        <authorList>
            <person name="Wylensek D."/>
            <person name="Hitch T.C.A."/>
            <person name="Clavel T."/>
        </authorList>
    </citation>
    <scope>NUCLEOTIDE SEQUENCE [LARGE SCALE GENOMIC DNA]</scope>
    <source>
        <strain evidence="4 5">WCA-389-WT-23D1</strain>
    </source>
</reference>
<evidence type="ECO:0000256" key="3">
    <source>
        <dbReference type="SAM" id="SignalP"/>
    </source>
</evidence>
<evidence type="ECO:0000313" key="4">
    <source>
        <dbReference type="EMBL" id="MSS36754.1"/>
    </source>
</evidence>
<keyword evidence="3" id="KW-0732">Signal</keyword>
<protein>
    <submittedName>
        <fullName evidence="4">Cell wall-binding protein</fullName>
    </submittedName>
</protein>
<evidence type="ECO:0000313" key="5">
    <source>
        <dbReference type="Proteomes" id="UP000429958"/>
    </source>
</evidence>
<comment type="caution">
    <text evidence="4">The sequence shown here is derived from an EMBL/GenBank/DDBJ whole genome shotgun (WGS) entry which is preliminary data.</text>
</comment>
<dbReference type="PROSITE" id="PS51170">
    <property type="entry name" value="CW"/>
    <property type="match status" value="1"/>
</dbReference>
<feature type="repeat" description="Cell wall-binding" evidence="2">
    <location>
        <begin position="115"/>
        <end position="134"/>
    </location>
</feature>
<dbReference type="SUPFAM" id="SSF69360">
    <property type="entry name" value="Cell wall binding repeat"/>
    <property type="match status" value="1"/>
</dbReference>
<proteinExistence type="predicted"/>
<dbReference type="EMBL" id="VUMD01000007">
    <property type="protein sequence ID" value="MSS36754.1"/>
    <property type="molecule type" value="Genomic_DNA"/>
</dbReference>
<gene>
    <name evidence="4" type="ORF">FYJ39_09270</name>
</gene>
<organism evidence="4 5">
    <name type="scientific">Clostridium porci</name>
    <dbReference type="NCBI Taxonomy" id="2605778"/>
    <lineage>
        <taxon>Bacteria</taxon>
        <taxon>Bacillati</taxon>
        <taxon>Bacillota</taxon>
        <taxon>Clostridia</taxon>
        <taxon>Eubacteriales</taxon>
        <taxon>Clostridiaceae</taxon>
        <taxon>Clostridium</taxon>
    </lineage>
</organism>